<reference evidence="1" key="1">
    <citation type="submission" date="2023-08" db="EMBL/GenBank/DDBJ databases">
        <authorList>
            <person name="Nazir A."/>
        </authorList>
    </citation>
    <scope>NUCLEOTIDE SEQUENCE</scope>
</reference>
<organism evidence="1">
    <name type="scientific">Staphylococcus phage vB_VibM_10AMN12</name>
    <dbReference type="NCBI Taxonomy" id="3076785"/>
    <lineage>
        <taxon>Viruses</taxon>
        <taxon>Duplodnaviria</taxon>
        <taxon>Heunggongvirae</taxon>
        <taxon>Uroviricota</taxon>
        <taxon>Caudoviricetes</taxon>
    </lineage>
</organism>
<evidence type="ECO:0000313" key="1">
    <source>
        <dbReference type="EMBL" id="WNO47582.1"/>
    </source>
</evidence>
<name>A0AA96KSR5_9CAUD</name>
<dbReference type="InterPro" id="IPR029045">
    <property type="entry name" value="ClpP/crotonase-like_dom_sf"/>
</dbReference>
<dbReference type="EMBL" id="OR481006">
    <property type="protein sequence ID" value="WNO47582.1"/>
    <property type="molecule type" value="Genomic_DNA"/>
</dbReference>
<dbReference type="Pfam" id="PF00574">
    <property type="entry name" value="CLP_protease"/>
    <property type="match status" value="1"/>
</dbReference>
<dbReference type="Gene3D" id="3.90.226.10">
    <property type="entry name" value="2-enoyl-CoA Hydratase, Chain A, domain 1"/>
    <property type="match status" value="1"/>
</dbReference>
<dbReference type="InterPro" id="IPR023562">
    <property type="entry name" value="ClpP/TepA"/>
</dbReference>
<proteinExistence type="predicted"/>
<protein>
    <submittedName>
        <fullName evidence="1">Uncharacterized protein</fullName>
    </submittedName>
</protein>
<sequence>MKLLKHIILCSSLLIPYVSQAADFRFVKHESGNSFMVMQGKIEQNDYVKFENFINSAPPNTSRVIFLNSNGGSLEAALHIAMTLSNYKVNTVVMGDCLSACSVIFAAGIKKHIPKGDLGFGEGHNRVGVHAPYITVDGENYSQQVGSSAWWQIYGILRGSGMSHQQVKDFLHYTYNTPSNNMTYITYEDVSVFGWLN</sequence>
<dbReference type="SUPFAM" id="SSF52096">
    <property type="entry name" value="ClpP/crotonase"/>
    <property type="match status" value="1"/>
</dbReference>
<accession>A0AA96KSR5</accession>